<sequence>MITVVEYRDDQGEYNLQTAFSVKSADIAKEHFSTALENSSNECQYPWIAVTIYADDGMTYIDGDIFKTTLAAFEWWEERCSN</sequence>
<name>A0A0B6VSV5_9CAUD</name>
<evidence type="ECO:0000313" key="1">
    <source>
        <dbReference type="EMBL" id="BAQ22905.1"/>
    </source>
</evidence>
<dbReference type="RefSeq" id="YP_009190413.1">
    <property type="nucleotide sequence ID" value="NC_028683.1"/>
</dbReference>
<reference evidence="1 2" key="1">
    <citation type="submission" date="2015-02" db="EMBL/GenBank/DDBJ databases">
        <title>Complete genome sequences of Edwardsiella bacteriophages, PEi20 and PEi26.</title>
        <authorList>
            <person name="Yasuike M."/>
            <person name="Nishiki I."/>
            <person name="Iwasaki Y."/>
            <person name="Nakamura Y."/>
            <person name="Fujiwara A."/>
            <person name="Hassan E.S."/>
            <person name="Mahmoud M.M."/>
            <person name="Kawato Y."/>
            <person name="Nagai S."/>
            <person name="Kobayashi T."/>
            <person name="Ototake M."/>
            <person name="Nakai T."/>
        </authorList>
    </citation>
    <scope>NUCLEOTIDE SEQUENCE [LARGE SCALE GENOMIC DNA]</scope>
</reference>
<organism evidence="1 2">
    <name type="scientific">Edwardsiella phage PEi20</name>
    <dbReference type="NCBI Taxonomy" id="1608310"/>
    <lineage>
        <taxon>Viruses</taxon>
        <taxon>Duplodnaviria</taxon>
        <taxon>Heunggongvirae</taxon>
        <taxon>Uroviricota</taxon>
        <taxon>Caudoviricetes</taxon>
        <taxon>Pantevenvirales</taxon>
        <taxon>Straboviridae</taxon>
        <taxon>Tevenvirinae</taxon>
        <taxon>Kanagawavirus</taxon>
        <taxon>Kanagawavirus pei20</taxon>
    </lineage>
</organism>
<keyword evidence="2" id="KW-1185">Reference proteome</keyword>
<protein>
    <submittedName>
        <fullName evidence="1">Uncharacterized protein</fullName>
    </submittedName>
</protein>
<evidence type="ECO:0000313" key="2">
    <source>
        <dbReference type="Proteomes" id="UP000204657"/>
    </source>
</evidence>
<accession>A0A0B6VSV5</accession>
<proteinExistence type="predicted"/>
<dbReference type="KEGG" id="vg:26519096"/>
<dbReference type="GeneID" id="26519096"/>
<dbReference type="Proteomes" id="UP000204657">
    <property type="component" value="Segment"/>
</dbReference>
<dbReference type="EMBL" id="AP014714">
    <property type="protein sequence ID" value="BAQ22905.1"/>
    <property type="molecule type" value="Genomic_DNA"/>
</dbReference>